<keyword evidence="7 11" id="KW-0472">Membrane</keyword>
<proteinExistence type="predicted"/>
<dbReference type="PANTHER" id="PTHR12298:SF4">
    <property type="entry name" value="PROGRAMMED CELL DEATH PROTEIN 2"/>
    <property type="match status" value="1"/>
</dbReference>
<keyword evidence="4" id="KW-0256">Endoplasmic reticulum</keyword>
<feature type="transmembrane region" description="Helical" evidence="11">
    <location>
        <begin position="64"/>
        <end position="86"/>
    </location>
</feature>
<feature type="region of interest" description="Disordered" evidence="10">
    <location>
        <begin position="336"/>
        <end position="365"/>
    </location>
</feature>
<dbReference type="GO" id="GO:0070072">
    <property type="term" value="P:vacuolar proton-transporting V-type ATPase complex assembly"/>
    <property type="evidence" value="ECO:0007669"/>
    <property type="project" value="InterPro"/>
</dbReference>
<evidence type="ECO:0000256" key="7">
    <source>
        <dbReference type="ARBA" id="ARBA00023136"/>
    </source>
</evidence>
<dbReference type="Gene3D" id="6.10.140.2220">
    <property type="match status" value="1"/>
</dbReference>
<dbReference type="SUPFAM" id="SSF144232">
    <property type="entry name" value="HIT/MYND zinc finger-like"/>
    <property type="match status" value="1"/>
</dbReference>
<dbReference type="Proteomes" id="UP000829354">
    <property type="component" value="Chromosome III"/>
</dbReference>
<evidence type="ECO:0000313" key="14">
    <source>
        <dbReference type="Proteomes" id="UP000829354"/>
    </source>
</evidence>
<feature type="compositionally biased region" description="Basic and acidic residues" evidence="10">
    <location>
        <begin position="542"/>
        <end position="560"/>
    </location>
</feature>
<evidence type="ECO:0000313" key="13">
    <source>
        <dbReference type="EMBL" id="UMM23327.1"/>
    </source>
</evidence>
<dbReference type="PROSITE" id="PS50865">
    <property type="entry name" value="ZF_MYND_2"/>
    <property type="match status" value="1"/>
</dbReference>
<evidence type="ECO:0000259" key="12">
    <source>
        <dbReference type="PROSITE" id="PS50865"/>
    </source>
</evidence>
<evidence type="ECO:0000256" key="9">
    <source>
        <dbReference type="PROSITE-ProRule" id="PRU00134"/>
    </source>
</evidence>
<evidence type="ECO:0000256" key="10">
    <source>
        <dbReference type="SAM" id="MobiDB-lite"/>
    </source>
</evidence>
<organism evidence="13 14">
    <name type="scientific">Caenorhabditis briggsae</name>
    <dbReference type="NCBI Taxonomy" id="6238"/>
    <lineage>
        <taxon>Eukaryota</taxon>
        <taxon>Metazoa</taxon>
        <taxon>Ecdysozoa</taxon>
        <taxon>Nematoda</taxon>
        <taxon>Chromadorea</taxon>
        <taxon>Rhabditida</taxon>
        <taxon>Rhabditina</taxon>
        <taxon>Rhabditomorpha</taxon>
        <taxon>Rhabditoidea</taxon>
        <taxon>Rhabditidae</taxon>
        <taxon>Peloderinae</taxon>
        <taxon>Caenorhabditis</taxon>
    </lineage>
</organism>
<dbReference type="Pfam" id="PF09446">
    <property type="entry name" value="VMA21"/>
    <property type="match status" value="1"/>
</dbReference>
<evidence type="ECO:0000256" key="6">
    <source>
        <dbReference type="ARBA" id="ARBA00022989"/>
    </source>
</evidence>
<evidence type="ECO:0000256" key="2">
    <source>
        <dbReference type="ARBA" id="ARBA00022723"/>
    </source>
</evidence>
<dbReference type="PANTHER" id="PTHR12298">
    <property type="entry name" value="PCDC2 PROGRAMMED CELL DEATH PROTEIN 2 -RELATED"/>
    <property type="match status" value="1"/>
</dbReference>
<sequence>MKNASLSLYFYLLSCYSSFFVFDFLVVANGEMATPSNVPPPPSTMATLFPNFRDQEVQSAVKNLLTYSLVILIVPLASMFLLKQYFFEALLGFAANDALTYSAIIAVILVHVVLGLDMQADAHDEPVYLGFGAEVKVDDLYRLHSKFLPLGKIGGKPSWLNPKHLPKSTDLLCKVCEKPMCFLMQVCANGGENDPPHAFHRTLFLFVCRNPACSRLNDASNLKAFRCQLPRTNDFYSFDGPMNPDFGDAPDPRAITDGPGMCQICGCAAAKKCGKCQVARYCSQAHQVVDWPTHKLECAQAATDGFIAEKLQNPRNAFVFKEFEVGIDQEYMPANLFDGISDDEDDDDDEEGNQEDETEEEKKARMKEFEKFVKENRDKNVDMTKEDLDAATSEQPKDLDFDKFNRLVNLNPEQIVRYKRHGLPLRATGRSELPEVVEPCENCGAPRRFEMQLMPHLLSLIDVDAIGQSIDWASVYIYTCSASCQITDNGYAQEFIFKQDFMETSLKNVEEKEGVGQENEDDELASSNLYEESMAEITFNETRADGTGGHDSDPFDRSGEYDEDVNLEAPPPTTPDIPEVSTDVLISLRNRTIHSEATTDVRNPFEDTDQTKTDEPSVTSNH</sequence>
<dbReference type="GO" id="GO:0008270">
    <property type="term" value="F:zinc ion binding"/>
    <property type="evidence" value="ECO:0007669"/>
    <property type="project" value="UniProtKB-KW"/>
</dbReference>
<feature type="transmembrane region" description="Helical" evidence="11">
    <location>
        <begin position="98"/>
        <end position="116"/>
    </location>
</feature>
<dbReference type="InterPro" id="IPR019013">
    <property type="entry name" value="Vma21"/>
</dbReference>
<keyword evidence="14" id="KW-1185">Reference proteome</keyword>
<dbReference type="Pfam" id="PF04194">
    <property type="entry name" value="PDCD2_C"/>
    <property type="match status" value="1"/>
</dbReference>
<evidence type="ECO:0000256" key="11">
    <source>
        <dbReference type="SAM" id="Phobius"/>
    </source>
</evidence>
<evidence type="ECO:0000256" key="1">
    <source>
        <dbReference type="ARBA" id="ARBA00022692"/>
    </source>
</evidence>
<evidence type="ECO:0000256" key="4">
    <source>
        <dbReference type="ARBA" id="ARBA00022824"/>
    </source>
</evidence>
<keyword evidence="6 11" id="KW-1133">Transmembrane helix</keyword>
<evidence type="ECO:0000256" key="5">
    <source>
        <dbReference type="ARBA" id="ARBA00022833"/>
    </source>
</evidence>
<keyword evidence="5" id="KW-0862">Zinc</keyword>
<dbReference type="Pfam" id="PF01753">
    <property type="entry name" value="zf-MYND"/>
    <property type="match status" value="1"/>
</dbReference>
<name>A0AAE9JBZ2_CAEBR</name>
<keyword evidence="3 9" id="KW-0863">Zinc-finger</keyword>
<feature type="domain" description="MYND-type" evidence="12">
    <location>
        <begin position="262"/>
        <end position="298"/>
    </location>
</feature>
<dbReference type="InterPro" id="IPR002893">
    <property type="entry name" value="Znf_MYND"/>
</dbReference>
<keyword evidence="1 11" id="KW-0812">Transmembrane</keyword>
<dbReference type="EMBL" id="CP092622">
    <property type="protein sequence ID" value="UMM23327.1"/>
    <property type="molecule type" value="Genomic_DNA"/>
</dbReference>
<feature type="region of interest" description="Disordered" evidence="10">
    <location>
        <begin position="540"/>
        <end position="622"/>
    </location>
</feature>
<dbReference type="PROSITE" id="PS01360">
    <property type="entry name" value="ZF_MYND_1"/>
    <property type="match status" value="1"/>
</dbReference>
<gene>
    <name evidence="13" type="ORF">L5515_004105</name>
</gene>
<keyword evidence="8" id="KW-0968">Cytoplasmic vesicle</keyword>
<dbReference type="GO" id="GO:0031410">
    <property type="term" value="C:cytoplasmic vesicle"/>
    <property type="evidence" value="ECO:0007669"/>
    <property type="project" value="UniProtKB-KW"/>
</dbReference>
<dbReference type="InterPro" id="IPR007320">
    <property type="entry name" value="PDCD2_C"/>
</dbReference>
<evidence type="ECO:0000256" key="3">
    <source>
        <dbReference type="ARBA" id="ARBA00022771"/>
    </source>
</evidence>
<reference evidence="13 14" key="1">
    <citation type="submission" date="2022-04" db="EMBL/GenBank/DDBJ databases">
        <title>Chromosome-level reference genomes for two strains of Caenorhabditis briggsae: an improved platform for comparative genomics.</title>
        <authorList>
            <person name="Stevens L."/>
            <person name="Andersen E."/>
        </authorList>
    </citation>
    <scope>NUCLEOTIDE SEQUENCE [LARGE SCALE GENOMIC DNA]</scope>
    <source>
        <strain evidence="13">VX34</strain>
        <tissue evidence="13">Whole-organism</tissue>
    </source>
</reference>
<evidence type="ECO:0000256" key="8">
    <source>
        <dbReference type="ARBA" id="ARBA00023329"/>
    </source>
</evidence>
<feature type="compositionally biased region" description="Basic and acidic residues" evidence="10">
    <location>
        <begin position="593"/>
        <end position="615"/>
    </location>
</feature>
<protein>
    <recommendedName>
        <fullName evidence="12">MYND-type domain-containing protein</fullName>
    </recommendedName>
</protein>
<feature type="compositionally biased region" description="Acidic residues" evidence="10">
    <location>
        <begin position="340"/>
        <end position="359"/>
    </location>
</feature>
<dbReference type="AlphaFoldDB" id="A0AAE9JBZ2"/>
<feature type="transmembrane region" description="Helical" evidence="11">
    <location>
        <begin position="6"/>
        <end position="27"/>
    </location>
</feature>
<keyword evidence="2" id="KW-0479">Metal-binding</keyword>
<accession>A0AAE9JBZ2</accession>